<keyword evidence="1" id="KW-0812">Transmembrane</keyword>
<protein>
    <submittedName>
        <fullName evidence="2">Uncharacterized protein</fullName>
    </submittedName>
</protein>
<keyword evidence="1" id="KW-1133">Transmembrane helix</keyword>
<accession>A0A0G0HA14</accession>
<gene>
    <name evidence="2" type="ORF">US50_C0016G0010</name>
</gene>
<dbReference type="AlphaFoldDB" id="A0A0G0HA14"/>
<name>A0A0G0HA14_9BACT</name>
<evidence type="ECO:0000313" key="3">
    <source>
        <dbReference type="Proteomes" id="UP000033876"/>
    </source>
</evidence>
<comment type="caution">
    <text evidence="2">The sequence shown here is derived from an EMBL/GenBank/DDBJ whole genome shotgun (WGS) entry which is preliminary data.</text>
</comment>
<dbReference type="Proteomes" id="UP000033876">
    <property type="component" value="Unassembled WGS sequence"/>
</dbReference>
<proteinExistence type="predicted"/>
<organism evidence="2 3">
    <name type="scientific">Candidatus Nomurabacteria bacterium GW2011_GWB1_37_5</name>
    <dbReference type="NCBI Taxonomy" id="1618742"/>
    <lineage>
        <taxon>Bacteria</taxon>
        <taxon>Candidatus Nomuraibacteriota</taxon>
    </lineage>
</organism>
<sequence length="174" mass="19595">MTIDFFRRNSLMISVISLIISFVALFVLVYYNLAQGPLVLKRCQVEQGTLLTPYTKAILEAQNCKPEEIEVIVRRSSNTVLVSQTATDAVAPTKSDEYTPDEFPNTVLIYDANGVSTIDRKLKYFGYDTDKGGNNNISLLSVGDNSSTTVSLLSDYYKGRWCSKIFYFSYHTRP</sequence>
<dbReference type="EMBL" id="LBTF01000016">
    <property type="protein sequence ID" value="KKQ35380.1"/>
    <property type="molecule type" value="Genomic_DNA"/>
</dbReference>
<reference evidence="2 3" key="1">
    <citation type="journal article" date="2015" name="Nature">
        <title>rRNA introns, odd ribosomes, and small enigmatic genomes across a large radiation of phyla.</title>
        <authorList>
            <person name="Brown C.T."/>
            <person name="Hug L.A."/>
            <person name="Thomas B.C."/>
            <person name="Sharon I."/>
            <person name="Castelle C.J."/>
            <person name="Singh A."/>
            <person name="Wilkins M.J."/>
            <person name="Williams K.H."/>
            <person name="Banfield J.F."/>
        </authorList>
    </citation>
    <scope>NUCLEOTIDE SEQUENCE [LARGE SCALE GENOMIC DNA]</scope>
</reference>
<feature type="transmembrane region" description="Helical" evidence="1">
    <location>
        <begin position="12"/>
        <end position="33"/>
    </location>
</feature>
<keyword evidence="1" id="KW-0472">Membrane</keyword>
<evidence type="ECO:0000313" key="2">
    <source>
        <dbReference type="EMBL" id="KKQ35380.1"/>
    </source>
</evidence>
<evidence type="ECO:0000256" key="1">
    <source>
        <dbReference type="SAM" id="Phobius"/>
    </source>
</evidence>